<feature type="transmembrane region" description="Helical" evidence="1">
    <location>
        <begin position="64"/>
        <end position="86"/>
    </location>
</feature>
<gene>
    <name evidence="2" type="ORF">SVUK_LOCUS8849</name>
</gene>
<dbReference type="AlphaFoldDB" id="A0A3P7ILB5"/>
<keyword evidence="1" id="KW-0812">Transmembrane</keyword>
<sequence length="103" mass="11678">MTFRIKWYRRPSCGIGVVKFKNADDARLGTEIFVYHGYSESEKYSCFGDDTVYLGDMSFCEVTLSVLVFMSPILLIQLLLLAQFIAPCSDTPIDPNASIYLLF</sequence>
<name>A0A3P7ILB5_STRVU</name>
<evidence type="ECO:0000313" key="2">
    <source>
        <dbReference type="EMBL" id="VDM73851.1"/>
    </source>
</evidence>
<evidence type="ECO:0000256" key="1">
    <source>
        <dbReference type="SAM" id="Phobius"/>
    </source>
</evidence>
<dbReference type="OrthoDB" id="61092at2759"/>
<dbReference type="EMBL" id="UYYB01032746">
    <property type="protein sequence ID" value="VDM73851.1"/>
    <property type="molecule type" value="Genomic_DNA"/>
</dbReference>
<accession>A0A3P7ILB5</accession>
<keyword evidence="1" id="KW-0472">Membrane</keyword>
<protein>
    <submittedName>
        <fullName evidence="2">Uncharacterized protein</fullName>
    </submittedName>
</protein>
<keyword evidence="1" id="KW-1133">Transmembrane helix</keyword>
<reference evidence="2 3" key="1">
    <citation type="submission" date="2018-11" db="EMBL/GenBank/DDBJ databases">
        <authorList>
            <consortium name="Pathogen Informatics"/>
        </authorList>
    </citation>
    <scope>NUCLEOTIDE SEQUENCE [LARGE SCALE GENOMIC DNA]</scope>
</reference>
<dbReference type="Proteomes" id="UP000270094">
    <property type="component" value="Unassembled WGS sequence"/>
</dbReference>
<proteinExistence type="predicted"/>
<keyword evidence="3" id="KW-1185">Reference proteome</keyword>
<evidence type="ECO:0000313" key="3">
    <source>
        <dbReference type="Proteomes" id="UP000270094"/>
    </source>
</evidence>
<organism evidence="2 3">
    <name type="scientific">Strongylus vulgaris</name>
    <name type="common">Blood worm</name>
    <dbReference type="NCBI Taxonomy" id="40348"/>
    <lineage>
        <taxon>Eukaryota</taxon>
        <taxon>Metazoa</taxon>
        <taxon>Ecdysozoa</taxon>
        <taxon>Nematoda</taxon>
        <taxon>Chromadorea</taxon>
        <taxon>Rhabditida</taxon>
        <taxon>Rhabditina</taxon>
        <taxon>Rhabditomorpha</taxon>
        <taxon>Strongyloidea</taxon>
        <taxon>Strongylidae</taxon>
        <taxon>Strongylus</taxon>
    </lineage>
</organism>